<evidence type="ECO:0000313" key="3">
    <source>
        <dbReference type="Proteomes" id="UP000823588"/>
    </source>
</evidence>
<feature type="compositionally biased region" description="Basic and acidic residues" evidence="1">
    <location>
        <begin position="57"/>
        <end position="70"/>
    </location>
</feature>
<proteinExistence type="predicted"/>
<gene>
    <name evidence="2" type="ORF">J2751_000562</name>
</gene>
<evidence type="ECO:0000256" key="1">
    <source>
        <dbReference type="SAM" id="MobiDB-lite"/>
    </source>
</evidence>
<organism evidence="2 3">
    <name type="scientific">Halorubrum alkaliphilum</name>
    <dbReference type="NCBI Taxonomy" id="261290"/>
    <lineage>
        <taxon>Archaea</taxon>
        <taxon>Methanobacteriati</taxon>
        <taxon>Methanobacteriota</taxon>
        <taxon>Stenosarchaea group</taxon>
        <taxon>Halobacteria</taxon>
        <taxon>Halobacteriales</taxon>
        <taxon>Haloferacaceae</taxon>
        <taxon>Halorubrum</taxon>
    </lineage>
</organism>
<sequence>MDPAATGKYLPKNRERNPPPTPAVSDSNINRANRPPSATKRSLIGGAVVEQASAAARRSENVEKRADRRRLSGSIRSENAEHLVLLGGRREVLDPSNVAVVLRETGELTPGPSPGAVALAACVLDGRRSDDATVR</sequence>
<dbReference type="Proteomes" id="UP000823588">
    <property type="component" value="Unassembled WGS sequence"/>
</dbReference>
<keyword evidence="3" id="KW-1185">Reference proteome</keyword>
<name>A0A8T4GCX1_9EURY</name>
<accession>A0A8T4GCX1</accession>
<evidence type="ECO:0000313" key="2">
    <source>
        <dbReference type="EMBL" id="MBP1921569.1"/>
    </source>
</evidence>
<dbReference type="AlphaFoldDB" id="A0A8T4GCX1"/>
<protein>
    <submittedName>
        <fullName evidence="2">Uncharacterized protein</fullName>
    </submittedName>
</protein>
<dbReference type="EMBL" id="JAGGKQ010000003">
    <property type="protein sequence ID" value="MBP1921569.1"/>
    <property type="molecule type" value="Genomic_DNA"/>
</dbReference>
<comment type="caution">
    <text evidence="2">The sequence shown here is derived from an EMBL/GenBank/DDBJ whole genome shotgun (WGS) entry which is preliminary data.</text>
</comment>
<reference evidence="2" key="1">
    <citation type="submission" date="2021-03" db="EMBL/GenBank/DDBJ databases">
        <title>Genomic Encyclopedia of Type Strains, Phase IV (KMG-IV): sequencing the most valuable type-strain genomes for metagenomic binning, comparative biology and taxonomic classification.</title>
        <authorList>
            <person name="Goeker M."/>
        </authorList>
    </citation>
    <scope>NUCLEOTIDE SEQUENCE</scope>
    <source>
        <strain evidence="2">DSM 23564</strain>
    </source>
</reference>
<feature type="region of interest" description="Disordered" evidence="1">
    <location>
        <begin position="1"/>
        <end position="73"/>
    </location>
</feature>